<sequence length="46" mass="5396">MLYNNLLTILRDWRNWLNKLAMIIQSQVTGTVARVTAKEKESIFCI</sequence>
<protein>
    <submittedName>
        <fullName evidence="1">Uncharacterized protein</fullName>
    </submittedName>
</protein>
<name>A0ABX7ABP6_9GAMM</name>
<dbReference type="GeneID" id="92279313"/>
<accession>A0ABX7ABP6</accession>
<dbReference type="RefSeq" id="WP_337979378.1">
    <property type="nucleotide sequence ID" value="NZ_CP067099.1"/>
</dbReference>
<evidence type="ECO:0000313" key="1">
    <source>
        <dbReference type="EMBL" id="QQO60899.1"/>
    </source>
</evidence>
<evidence type="ECO:0000313" key="2">
    <source>
        <dbReference type="Proteomes" id="UP000596157"/>
    </source>
</evidence>
<reference evidence="2" key="1">
    <citation type="submission" date="2021-01" db="EMBL/GenBank/DDBJ databases">
        <title>Providencia vermicola LLDRA6, a soil-borne Mn(II)-oxidizing bacterium, exploits a strategy of superoxide production coupled to hydrogen peroxide consumption to generate Mn oxides, as revealed by transcriptional up-regulation of genes for phenylacetic acid catabolism.</title>
        <authorList>
            <person name="Chen S."/>
            <person name="Ding Z."/>
            <person name="Chen J."/>
            <person name="Luo J."/>
            <person name="Ruan X."/>
            <person name="Li Z."/>
            <person name="Liao F."/>
            <person name="He J."/>
            <person name="Li D."/>
        </authorList>
    </citation>
    <scope>NUCLEOTIDE SEQUENCE [LARGE SCALE GENOMIC DNA]</scope>
    <source>
        <strain evidence="2">LLDRA6</strain>
    </source>
</reference>
<dbReference type="Proteomes" id="UP000596157">
    <property type="component" value="Chromosome"/>
</dbReference>
<gene>
    <name evidence="1" type="ORF">JI723_11310</name>
</gene>
<organism evidence="1 2">
    <name type="scientific">Providencia manganoxydans</name>
    <dbReference type="NCBI Taxonomy" id="2923283"/>
    <lineage>
        <taxon>Bacteria</taxon>
        <taxon>Pseudomonadati</taxon>
        <taxon>Pseudomonadota</taxon>
        <taxon>Gammaproteobacteria</taxon>
        <taxon>Enterobacterales</taxon>
        <taxon>Morganellaceae</taxon>
        <taxon>Providencia</taxon>
    </lineage>
</organism>
<proteinExistence type="predicted"/>
<dbReference type="EMBL" id="CP067099">
    <property type="protein sequence ID" value="QQO60899.1"/>
    <property type="molecule type" value="Genomic_DNA"/>
</dbReference>
<keyword evidence="2" id="KW-1185">Reference proteome</keyword>